<keyword evidence="3" id="KW-1185">Reference proteome</keyword>
<dbReference type="Proteomes" id="UP000293925">
    <property type="component" value="Unassembled WGS sequence"/>
</dbReference>
<gene>
    <name evidence="2" type="ORF">EZ456_14575</name>
</gene>
<evidence type="ECO:0000256" key="1">
    <source>
        <dbReference type="SAM" id="SignalP"/>
    </source>
</evidence>
<protein>
    <recommendedName>
        <fullName evidence="4">Lipoprotein</fullName>
    </recommendedName>
</protein>
<keyword evidence="1" id="KW-0732">Signal</keyword>
<proteinExistence type="predicted"/>
<feature type="chain" id="PRO_5020588626" description="Lipoprotein" evidence="1">
    <location>
        <begin position="18"/>
        <end position="209"/>
    </location>
</feature>
<reference evidence="2 3" key="1">
    <citation type="submission" date="2019-02" db="EMBL/GenBank/DDBJ databases">
        <title>Pedobacter sp. RP-3-21 sp. nov., isolated from Arctic soil.</title>
        <authorList>
            <person name="Dahal R.H."/>
        </authorList>
    </citation>
    <scope>NUCLEOTIDE SEQUENCE [LARGE SCALE GENOMIC DNA]</scope>
    <source>
        <strain evidence="2 3">RP-3-21</strain>
    </source>
</reference>
<dbReference type="RefSeq" id="WP_131531302.1">
    <property type="nucleotide sequence ID" value="NZ_SJSO01000011.1"/>
</dbReference>
<organism evidence="2 3">
    <name type="scientific">Pedobacter psychrodurus</name>
    <dbReference type="NCBI Taxonomy" id="2530456"/>
    <lineage>
        <taxon>Bacteria</taxon>
        <taxon>Pseudomonadati</taxon>
        <taxon>Bacteroidota</taxon>
        <taxon>Sphingobacteriia</taxon>
        <taxon>Sphingobacteriales</taxon>
        <taxon>Sphingobacteriaceae</taxon>
        <taxon>Pedobacter</taxon>
    </lineage>
</organism>
<evidence type="ECO:0000313" key="3">
    <source>
        <dbReference type="Proteomes" id="UP000293925"/>
    </source>
</evidence>
<dbReference type="EMBL" id="SJSO01000011">
    <property type="protein sequence ID" value="TCD26233.1"/>
    <property type="molecule type" value="Genomic_DNA"/>
</dbReference>
<accession>A0A4R0Q1Q2</accession>
<sequence length="209" mass="23029">MKSIKFALLGLSISLVACQSANKTDQNKTDSISNLTSVTMQPVDERFLIVAGRSVGEITLGEDMEQVGIKLGRPNAGDAAMGKAWGIWYSDDSTGKHPNEIAVYSSYRDTSMLIKDVKEIRITSNKFKTQDGLATGITLEDTKLKFPSIKKLSSYLNEDKDTVTVYDAQKDGIGFEFLKGKSISLTVHRANTSVNATYLTLHPEWKLIE</sequence>
<feature type="signal peptide" evidence="1">
    <location>
        <begin position="1"/>
        <end position="17"/>
    </location>
</feature>
<dbReference type="AlphaFoldDB" id="A0A4R0Q1Q2"/>
<comment type="caution">
    <text evidence="2">The sequence shown here is derived from an EMBL/GenBank/DDBJ whole genome shotgun (WGS) entry which is preliminary data.</text>
</comment>
<dbReference type="PROSITE" id="PS51257">
    <property type="entry name" value="PROKAR_LIPOPROTEIN"/>
    <property type="match status" value="1"/>
</dbReference>
<name>A0A4R0Q1Q2_9SPHI</name>
<dbReference type="OrthoDB" id="1494315at2"/>
<evidence type="ECO:0008006" key="4">
    <source>
        <dbReference type="Google" id="ProtNLM"/>
    </source>
</evidence>
<evidence type="ECO:0000313" key="2">
    <source>
        <dbReference type="EMBL" id="TCD26233.1"/>
    </source>
</evidence>